<dbReference type="Proteomes" id="UP000002051">
    <property type="component" value="Unassembled WGS sequence"/>
</dbReference>
<dbReference type="EMBL" id="KL402728">
    <property type="protein sequence ID" value="KEH17665.1"/>
    <property type="molecule type" value="Genomic_DNA"/>
</dbReference>
<keyword evidence="6" id="KW-0443">Lipid metabolism</keyword>
<dbReference type="ExpressionAtlas" id="A0A072TVW5">
    <property type="expression patterns" value="differential"/>
</dbReference>
<organism evidence="12 14">
    <name type="scientific">Medicago truncatula</name>
    <name type="common">Barrel medic</name>
    <name type="synonym">Medicago tribuloides</name>
    <dbReference type="NCBI Taxonomy" id="3880"/>
    <lineage>
        <taxon>Eukaryota</taxon>
        <taxon>Viridiplantae</taxon>
        <taxon>Streptophyta</taxon>
        <taxon>Embryophyta</taxon>
        <taxon>Tracheophyta</taxon>
        <taxon>Spermatophyta</taxon>
        <taxon>Magnoliopsida</taxon>
        <taxon>eudicotyledons</taxon>
        <taxon>Gunneridae</taxon>
        <taxon>Pentapetalae</taxon>
        <taxon>rosids</taxon>
        <taxon>fabids</taxon>
        <taxon>Fabales</taxon>
        <taxon>Fabaceae</taxon>
        <taxon>Papilionoideae</taxon>
        <taxon>50 kb inversion clade</taxon>
        <taxon>NPAAA clade</taxon>
        <taxon>Hologalegina</taxon>
        <taxon>IRL clade</taxon>
        <taxon>Trifolieae</taxon>
        <taxon>Medicago</taxon>
    </lineage>
</organism>
<dbReference type="InterPro" id="IPR044851">
    <property type="entry name" value="Wax_synthase"/>
</dbReference>
<name>A0A072TVW5_MEDTR</name>
<dbReference type="KEGG" id="mtr:25479422"/>
<keyword evidence="7 10" id="KW-0472">Membrane</keyword>
<evidence type="ECO:0000313" key="14">
    <source>
        <dbReference type="Proteomes" id="UP000002051"/>
    </source>
</evidence>
<dbReference type="GO" id="GO:0016020">
    <property type="term" value="C:membrane"/>
    <property type="evidence" value="ECO:0007669"/>
    <property type="project" value="UniProtKB-SubCell"/>
</dbReference>
<feature type="transmembrane region" description="Helical" evidence="10">
    <location>
        <begin position="251"/>
        <end position="275"/>
    </location>
</feature>
<sequence length="363" mass="41399">MESNMLNLIKVCPIVIISLSYCYLIHKFVSPGTKRLICLLPIIFLNLFIPLTFTSVHLTGTLGFFFAWLANFKLLLFAFNIGPLSSDSSISLTRFIALACLPIKIQQNPPKKHHQNLTNGSKNSDFETETKPTSKTSNTNTPFLQYAIKFVLLAILVKIYDYSDQIHPKIILGMYCFHIYFLLEIILAIVATLARTILGLELEPQFNNPILSTSLQDFWGRRWNLMVTSILRPTVYEPTLKAAKNIVGPKWAPLPAVFGTFVVSGLMHELILYYMGRLEPTLRMFGFFVFHGVCLTVEIALKRCFTARWQLPRFVSGFLTAGFVFATCFWLFLPEFIRCRLDVRAFEEYAALGVFVKNLSSKF</sequence>
<evidence type="ECO:0000256" key="1">
    <source>
        <dbReference type="ARBA" id="ARBA00004141"/>
    </source>
</evidence>
<evidence type="ECO:0000256" key="9">
    <source>
        <dbReference type="SAM" id="MobiDB-lite"/>
    </source>
</evidence>
<dbReference type="OrthoDB" id="1077582at2759"/>
<feature type="transmembrane region" description="Helical" evidence="10">
    <location>
        <begin position="62"/>
        <end position="82"/>
    </location>
</feature>
<accession>A0A072TVW5</accession>
<feature type="transmembrane region" description="Helical" evidence="10">
    <location>
        <begin position="172"/>
        <end position="194"/>
    </location>
</feature>
<protein>
    <submittedName>
        <fullName evidence="12">Membrane-bound O-acyltransferase family MBOAT protein</fullName>
    </submittedName>
</protein>
<dbReference type="GO" id="GO:0006629">
    <property type="term" value="P:lipid metabolic process"/>
    <property type="evidence" value="ECO:0007669"/>
    <property type="project" value="UniProtKB-KW"/>
</dbReference>
<evidence type="ECO:0000313" key="13">
    <source>
        <dbReference type="EnsemblPlants" id="KEH17665"/>
    </source>
</evidence>
<dbReference type="GO" id="GO:0008374">
    <property type="term" value="F:O-acyltransferase activity"/>
    <property type="evidence" value="ECO:0007669"/>
    <property type="project" value="InterPro"/>
</dbReference>
<evidence type="ECO:0000256" key="3">
    <source>
        <dbReference type="ARBA" id="ARBA00022679"/>
    </source>
</evidence>
<keyword evidence="4 10" id="KW-0812">Transmembrane</keyword>
<feature type="domain" description="Wax synthase" evidence="11">
    <location>
        <begin position="203"/>
        <end position="289"/>
    </location>
</feature>
<proteinExistence type="inferred from homology"/>
<reference evidence="12 14" key="1">
    <citation type="journal article" date="2011" name="Nature">
        <title>The Medicago genome provides insight into the evolution of rhizobial symbioses.</title>
        <authorList>
            <person name="Young N.D."/>
            <person name="Debelle F."/>
            <person name="Oldroyd G.E."/>
            <person name="Geurts R."/>
            <person name="Cannon S.B."/>
            <person name="Udvardi M.K."/>
            <person name="Benedito V.A."/>
            <person name="Mayer K.F."/>
            <person name="Gouzy J."/>
            <person name="Schoof H."/>
            <person name="Van de Peer Y."/>
            <person name="Proost S."/>
            <person name="Cook D.R."/>
            <person name="Meyers B.C."/>
            <person name="Spannagl M."/>
            <person name="Cheung F."/>
            <person name="De Mita S."/>
            <person name="Krishnakumar V."/>
            <person name="Gundlach H."/>
            <person name="Zhou S."/>
            <person name="Mudge J."/>
            <person name="Bharti A.K."/>
            <person name="Murray J.D."/>
            <person name="Naoumkina M.A."/>
            <person name="Rosen B."/>
            <person name="Silverstein K.A."/>
            <person name="Tang H."/>
            <person name="Rombauts S."/>
            <person name="Zhao P.X."/>
            <person name="Zhou P."/>
            <person name="Barbe V."/>
            <person name="Bardou P."/>
            <person name="Bechner M."/>
            <person name="Bellec A."/>
            <person name="Berger A."/>
            <person name="Berges H."/>
            <person name="Bidwell S."/>
            <person name="Bisseling T."/>
            <person name="Choisne N."/>
            <person name="Couloux A."/>
            <person name="Denny R."/>
            <person name="Deshpande S."/>
            <person name="Dai X."/>
            <person name="Doyle J.J."/>
            <person name="Dudez A.M."/>
            <person name="Farmer A.D."/>
            <person name="Fouteau S."/>
            <person name="Franken C."/>
            <person name="Gibelin C."/>
            <person name="Gish J."/>
            <person name="Goldstein S."/>
            <person name="Gonzalez A.J."/>
            <person name="Green P.J."/>
            <person name="Hallab A."/>
            <person name="Hartog M."/>
            <person name="Hua A."/>
            <person name="Humphray S.J."/>
            <person name="Jeong D.H."/>
            <person name="Jing Y."/>
            <person name="Jocker A."/>
            <person name="Kenton S.M."/>
            <person name="Kim D.J."/>
            <person name="Klee K."/>
            <person name="Lai H."/>
            <person name="Lang C."/>
            <person name="Lin S."/>
            <person name="Macmil S.L."/>
            <person name="Magdelenat G."/>
            <person name="Matthews L."/>
            <person name="McCorrison J."/>
            <person name="Monaghan E.L."/>
            <person name="Mun J.H."/>
            <person name="Najar F.Z."/>
            <person name="Nicholson C."/>
            <person name="Noirot C."/>
            <person name="O'Bleness M."/>
            <person name="Paule C.R."/>
            <person name="Poulain J."/>
            <person name="Prion F."/>
            <person name="Qin B."/>
            <person name="Qu C."/>
            <person name="Retzel E.F."/>
            <person name="Riddle C."/>
            <person name="Sallet E."/>
            <person name="Samain S."/>
            <person name="Samson N."/>
            <person name="Sanders I."/>
            <person name="Saurat O."/>
            <person name="Scarpelli C."/>
            <person name="Schiex T."/>
            <person name="Segurens B."/>
            <person name="Severin A.J."/>
            <person name="Sherrier D.J."/>
            <person name="Shi R."/>
            <person name="Sims S."/>
            <person name="Singer S.R."/>
            <person name="Sinharoy S."/>
            <person name="Sterck L."/>
            <person name="Viollet A."/>
            <person name="Wang B.B."/>
            <person name="Wang K."/>
            <person name="Wang M."/>
            <person name="Wang X."/>
            <person name="Warfsmann J."/>
            <person name="Weissenbach J."/>
            <person name="White D.D."/>
            <person name="White J.D."/>
            <person name="Wiley G.B."/>
            <person name="Wincker P."/>
            <person name="Xing Y."/>
            <person name="Yang L."/>
            <person name="Yao Z."/>
            <person name="Ying F."/>
            <person name="Zhai J."/>
            <person name="Zhou L."/>
            <person name="Zuber A."/>
            <person name="Denarie J."/>
            <person name="Dixon R.A."/>
            <person name="May G.D."/>
            <person name="Schwartz D.C."/>
            <person name="Rogers J."/>
            <person name="Quetier F."/>
            <person name="Town C.D."/>
            <person name="Roe B.A."/>
        </authorList>
    </citation>
    <scope>NUCLEOTIDE SEQUENCE [LARGE SCALE GENOMIC DNA]</scope>
    <source>
        <strain evidence="12">A17</strain>
        <strain evidence="13 14">cv. Jemalong A17</strain>
    </source>
</reference>
<feature type="transmembrane region" description="Helical" evidence="10">
    <location>
        <begin position="313"/>
        <end position="333"/>
    </location>
</feature>
<keyword evidence="3" id="KW-0808">Transferase</keyword>
<dbReference type="PANTHER" id="PTHR31595:SF46">
    <property type="entry name" value="ACYL-COA--STEROL O-ACYLTRANSFERASE 1"/>
    <property type="match status" value="1"/>
</dbReference>
<dbReference type="AlphaFoldDB" id="A0A072TVW5"/>
<gene>
    <name evidence="13" type="primary">25479422</name>
    <name evidence="12" type="ORF">MTR_0003s0500</name>
</gene>
<reference evidence="12 14" key="2">
    <citation type="journal article" date="2014" name="BMC Genomics">
        <title>An improved genome release (version Mt4.0) for the model legume Medicago truncatula.</title>
        <authorList>
            <person name="Tang H."/>
            <person name="Krishnakumar V."/>
            <person name="Bidwell S."/>
            <person name="Rosen B."/>
            <person name="Chan A."/>
            <person name="Zhou S."/>
            <person name="Gentzbittel L."/>
            <person name="Childs K.L."/>
            <person name="Yandell M."/>
            <person name="Gundlach H."/>
            <person name="Mayer K.F."/>
            <person name="Schwartz D.C."/>
            <person name="Town C.D."/>
        </authorList>
    </citation>
    <scope>GENOME REANNOTATION</scope>
    <source>
        <strain evidence="12">A17</strain>
        <strain evidence="13 14">cv. Jemalong A17</strain>
    </source>
</reference>
<comment type="similarity">
    <text evidence="2">Belongs to the wax synthase family.</text>
</comment>
<feature type="transmembrane region" description="Helical" evidence="10">
    <location>
        <begin position="281"/>
        <end position="301"/>
    </location>
</feature>
<evidence type="ECO:0000256" key="8">
    <source>
        <dbReference type="ARBA" id="ARBA00023315"/>
    </source>
</evidence>
<evidence type="ECO:0000256" key="4">
    <source>
        <dbReference type="ARBA" id="ARBA00022692"/>
    </source>
</evidence>
<dbReference type="EnsemblPlants" id="KEH17665">
    <property type="protein sequence ID" value="KEH17665"/>
    <property type="gene ID" value="MTR_0003s0500"/>
</dbReference>
<comment type="subcellular location">
    <subcellularLocation>
        <location evidence="1">Membrane</location>
        <topology evidence="1">Multi-pass membrane protein</topology>
    </subcellularLocation>
</comment>
<keyword evidence="8" id="KW-0012">Acyltransferase</keyword>
<feature type="transmembrane region" description="Helical" evidence="10">
    <location>
        <begin position="36"/>
        <end position="56"/>
    </location>
</feature>
<dbReference type="Pfam" id="PF13813">
    <property type="entry name" value="MBOAT_2"/>
    <property type="match status" value="1"/>
</dbReference>
<dbReference type="HOGENOM" id="CLU_045902_0_0_1"/>
<feature type="region of interest" description="Disordered" evidence="9">
    <location>
        <begin position="109"/>
        <end position="137"/>
    </location>
</feature>
<dbReference type="STRING" id="3880.A0A072TVW5"/>
<evidence type="ECO:0000256" key="5">
    <source>
        <dbReference type="ARBA" id="ARBA00022989"/>
    </source>
</evidence>
<keyword evidence="14" id="KW-1185">Reference proteome</keyword>
<evidence type="ECO:0000256" key="7">
    <source>
        <dbReference type="ARBA" id="ARBA00023136"/>
    </source>
</evidence>
<evidence type="ECO:0000256" key="2">
    <source>
        <dbReference type="ARBA" id="ARBA00007282"/>
    </source>
</evidence>
<evidence type="ECO:0000256" key="6">
    <source>
        <dbReference type="ARBA" id="ARBA00023098"/>
    </source>
</evidence>
<dbReference type="PIRSF" id="PIRSF037006">
    <property type="entry name" value="Wax_synthase"/>
    <property type="match status" value="1"/>
</dbReference>
<evidence type="ECO:0000256" key="10">
    <source>
        <dbReference type="SAM" id="Phobius"/>
    </source>
</evidence>
<feature type="transmembrane region" description="Helical" evidence="10">
    <location>
        <begin position="6"/>
        <end position="24"/>
    </location>
</feature>
<feature type="transmembrane region" description="Helical" evidence="10">
    <location>
        <begin position="143"/>
        <end position="160"/>
    </location>
</feature>
<evidence type="ECO:0000313" key="12">
    <source>
        <dbReference type="EMBL" id="KEH17665.1"/>
    </source>
</evidence>
<keyword evidence="5 10" id="KW-1133">Transmembrane helix</keyword>
<dbReference type="PANTHER" id="PTHR31595">
    <property type="entry name" value="LONG-CHAIN-ALCOHOL O-FATTY-ACYLTRANSFERASE 3-RELATED"/>
    <property type="match status" value="1"/>
</dbReference>
<dbReference type="InterPro" id="IPR017088">
    <property type="entry name" value="Wax_synthase_Magnoliopsida"/>
</dbReference>
<reference evidence="13" key="3">
    <citation type="submission" date="2015-06" db="UniProtKB">
        <authorList>
            <consortium name="EnsemblPlants"/>
        </authorList>
    </citation>
    <scope>IDENTIFICATION</scope>
    <source>
        <strain evidence="13">cv. Jemalong A17</strain>
    </source>
</reference>
<evidence type="ECO:0000259" key="11">
    <source>
        <dbReference type="Pfam" id="PF13813"/>
    </source>
</evidence>
<dbReference type="InterPro" id="IPR032805">
    <property type="entry name" value="Wax_synthase_dom"/>
</dbReference>